<accession>A0A8T2QWL7</accession>
<dbReference type="AlphaFoldDB" id="A0A8T2QWL7"/>
<protein>
    <submittedName>
        <fullName evidence="1">Uncharacterized protein</fullName>
    </submittedName>
</protein>
<reference evidence="1" key="1">
    <citation type="submission" date="2021-08" db="EMBL/GenBank/DDBJ databases">
        <title>WGS assembly of Ceratopteris richardii.</title>
        <authorList>
            <person name="Marchant D.B."/>
            <person name="Chen G."/>
            <person name="Jenkins J."/>
            <person name="Shu S."/>
            <person name="Leebens-Mack J."/>
            <person name="Grimwood J."/>
            <person name="Schmutz J."/>
            <person name="Soltis P."/>
            <person name="Soltis D."/>
            <person name="Chen Z.-H."/>
        </authorList>
    </citation>
    <scope>NUCLEOTIDE SEQUENCE</scope>
    <source>
        <strain evidence="1">Whitten #5841</strain>
        <tissue evidence="1">Leaf</tissue>
    </source>
</reference>
<name>A0A8T2QWL7_CERRI</name>
<evidence type="ECO:0000313" key="2">
    <source>
        <dbReference type="Proteomes" id="UP000825935"/>
    </source>
</evidence>
<dbReference type="OrthoDB" id="190846at2759"/>
<dbReference type="EMBL" id="CM035437">
    <property type="protein sequence ID" value="KAH7287743.1"/>
    <property type="molecule type" value="Genomic_DNA"/>
</dbReference>
<comment type="caution">
    <text evidence="1">The sequence shown here is derived from an EMBL/GenBank/DDBJ whole genome shotgun (WGS) entry which is preliminary data.</text>
</comment>
<dbReference type="Proteomes" id="UP000825935">
    <property type="component" value="Chromosome 32"/>
</dbReference>
<evidence type="ECO:0000313" key="1">
    <source>
        <dbReference type="EMBL" id="KAH7287743.1"/>
    </source>
</evidence>
<keyword evidence="2" id="KW-1185">Reference proteome</keyword>
<gene>
    <name evidence="1" type="ORF">KP509_32G071700</name>
</gene>
<sequence length="74" mass="8186">MYKMAPESGYCHIPFRIDTRAEGDSEGYLKGGVHFVDGDEIVRVHCSGFMCAKLNGSIYQVCVLILFNAADHMA</sequence>
<proteinExistence type="predicted"/>
<organism evidence="1 2">
    <name type="scientific">Ceratopteris richardii</name>
    <name type="common">Triangle waterfern</name>
    <dbReference type="NCBI Taxonomy" id="49495"/>
    <lineage>
        <taxon>Eukaryota</taxon>
        <taxon>Viridiplantae</taxon>
        <taxon>Streptophyta</taxon>
        <taxon>Embryophyta</taxon>
        <taxon>Tracheophyta</taxon>
        <taxon>Polypodiopsida</taxon>
        <taxon>Polypodiidae</taxon>
        <taxon>Polypodiales</taxon>
        <taxon>Pteridineae</taxon>
        <taxon>Pteridaceae</taxon>
        <taxon>Parkerioideae</taxon>
        <taxon>Ceratopteris</taxon>
    </lineage>
</organism>